<accession>A0A0T5PFK2</accession>
<dbReference type="AlphaFoldDB" id="A0A0T5PFK2"/>
<evidence type="ECO:0000313" key="2">
    <source>
        <dbReference type="Proteomes" id="UP000051401"/>
    </source>
</evidence>
<dbReference type="EMBL" id="LAXI01000001">
    <property type="protein sequence ID" value="KRS19923.1"/>
    <property type="molecule type" value="Genomic_DNA"/>
</dbReference>
<sequence length="84" mass="9160">MRRDTATPPGLGKAQALDPRRFDALTGGSEKIWGLASIARTLGVSESTVRRWAVAPEVPIYKPRGVGTYFAQRSELCAWLKGKS</sequence>
<organism evidence="1 2">
    <name type="scientific">Roseovarius indicus</name>
    <dbReference type="NCBI Taxonomy" id="540747"/>
    <lineage>
        <taxon>Bacteria</taxon>
        <taxon>Pseudomonadati</taxon>
        <taxon>Pseudomonadota</taxon>
        <taxon>Alphaproteobacteria</taxon>
        <taxon>Rhodobacterales</taxon>
        <taxon>Roseobacteraceae</taxon>
        <taxon>Roseovarius</taxon>
    </lineage>
</organism>
<proteinExistence type="predicted"/>
<comment type="caution">
    <text evidence="1">The sequence shown here is derived from an EMBL/GenBank/DDBJ whole genome shotgun (WGS) entry which is preliminary data.</text>
</comment>
<evidence type="ECO:0000313" key="1">
    <source>
        <dbReference type="EMBL" id="KRS19923.1"/>
    </source>
</evidence>
<dbReference type="PATRIC" id="fig|540747.5.peg.517"/>
<dbReference type="STRING" id="540747.SAMN04488031_102744"/>
<protein>
    <recommendedName>
        <fullName evidence="3">Helix-turn-helix domain-containing protein</fullName>
    </recommendedName>
</protein>
<reference evidence="1 2" key="1">
    <citation type="submission" date="2015-04" db="EMBL/GenBank/DDBJ databases">
        <title>The draft genome sequence of Roseovarius indicus B108T.</title>
        <authorList>
            <person name="Li G."/>
            <person name="Lai Q."/>
            <person name="Shao Z."/>
            <person name="Yan P."/>
        </authorList>
    </citation>
    <scope>NUCLEOTIDE SEQUENCE [LARGE SCALE GENOMIC DNA]</scope>
    <source>
        <strain evidence="1 2">B108</strain>
    </source>
</reference>
<gene>
    <name evidence="1" type="ORF">XM52_02545</name>
</gene>
<name>A0A0T5PFK2_9RHOB</name>
<dbReference type="Proteomes" id="UP000051401">
    <property type="component" value="Unassembled WGS sequence"/>
</dbReference>
<evidence type="ECO:0008006" key="3">
    <source>
        <dbReference type="Google" id="ProtNLM"/>
    </source>
</evidence>
<keyword evidence="2" id="KW-1185">Reference proteome</keyword>